<dbReference type="Pfam" id="PF05974">
    <property type="entry name" value="DUF892"/>
    <property type="match status" value="1"/>
</dbReference>
<protein>
    <submittedName>
        <fullName evidence="1">Ferritin-like domain-containing protein</fullName>
    </submittedName>
</protein>
<dbReference type="PANTHER" id="PTHR30565">
    <property type="entry name" value="PROTEIN YCIF"/>
    <property type="match status" value="1"/>
</dbReference>
<dbReference type="InterPro" id="IPR012347">
    <property type="entry name" value="Ferritin-like"/>
</dbReference>
<dbReference type="InterPro" id="IPR009078">
    <property type="entry name" value="Ferritin-like_SF"/>
</dbReference>
<keyword evidence="2" id="KW-1185">Reference proteome</keyword>
<dbReference type="InterPro" id="IPR047114">
    <property type="entry name" value="YciF"/>
</dbReference>
<gene>
    <name evidence="1" type="ORF">HJA87_14790</name>
</gene>
<reference evidence="1 2" key="1">
    <citation type="submission" date="2020-06" db="EMBL/GenBank/DDBJ databases">
        <title>Global-level population genomics: horizontal gene transfer, symbiosis and evolution in Rhizobia.</title>
        <authorList>
            <person name="Gai Y."/>
        </authorList>
    </citation>
    <scope>NUCLEOTIDE SEQUENCE [LARGE SCALE GENOMIC DNA]</scope>
    <source>
        <strain evidence="1 2">PLR6_1b</strain>
    </source>
</reference>
<dbReference type="Gene3D" id="1.20.1260.10">
    <property type="match status" value="1"/>
</dbReference>
<name>A0ABS7LI39_9HYPH</name>
<comment type="caution">
    <text evidence="1">The sequence shown here is derived from an EMBL/GenBank/DDBJ whole genome shotgun (WGS) entry which is preliminary data.</text>
</comment>
<dbReference type="RefSeq" id="WP_064708392.1">
    <property type="nucleotide sequence ID" value="NZ_CP071613.1"/>
</dbReference>
<sequence>MATEKTLNDLFLDTLKDIYYAEKQILKALPKMARAAQSEEGKAGFLQHRDETQAQVERLEQVFEMIGKPARGKTCEAIQGIIAEAEEIMDEFKGTVALDAGLISSAQSVEHYEIARYGTLIAWAKQLGLKDAVPLLQATLAEEEATDKKLTQLAESSANVKGKGKAA</sequence>
<dbReference type="EMBL" id="JABTXI010000005">
    <property type="protein sequence ID" value="MBY3591137.1"/>
    <property type="molecule type" value="Genomic_DNA"/>
</dbReference>
<dbReference type="SUPFAM" id="SSF47240">
    <property type="entry name" value="Ferritin-like"/>
    <property type="match status" value="1"/>
</dbReference>
<accession>A0ABS7LI39</accession>
<evidence type="ECO:0000313" key="1">
    <source>
        <dbReference type="EMBL" id="MBY3591137.1"/>
    </source>
</evidence>
<dbReference type="GeneID" id="66148583"/>
<evidence type="ECO:0000313" key="2">
    <source>
        <dbReference type="Proteomes" id="UP000720124"/>
    </source>
</evidence>
<proteinExistence type="predicted"/>
<dbReference type="InterPro" id="IPR010287">
    <property type="entry name" value="DUF892_YciF-like"/>
</dbReference>
<organism evidence="1 2">
    <name type="scientific">Rhizobium bangladeshense</name>
    <dbReference type="NCBI Taxonomy" id="1138189"/>
    <lineage>
        <taxon>Bacteria</taxon>
        <taxon>Pseudomonadati</taxon>
        <taxon>Pseudomonadota</taxon>
        <taxon>Alphaproteobacteria</taxon>
        <taxon>Hyphomicrobiales</taxon>
        <taxon>Rhizobiaceae</taxon>
        <taxon>Rhizobium/Agrobacterium group</taxon>
        <taxon>Rhizobium</taxon>
    </lineage>
</organism>
<dbReference type="PANTHER" id="PTHR30565:SF9">
    <property type="entry name" value="PROTEIN YCIF"/>
    <property type="match status" value="1"/>
</dbReference>
<dbReference type="CDD" id="cd07909">
    <property type="entry name" value="YciF"/>
    <property type="match status" value="1"/>
</dbReference>
<dbReference type="Proteomes" id="UP000720124">
    <property type="component" value="Unassembled WGS sequence"/>
</dbReference>